<proteinExistence type="predicted"/>
<dbReference type="AlphaFoldDB" id="A0AAP0NMI7"/>
<keyword evidence="2" id="KW-1185">Reference proteome</keyword>
<sequence>MILIFIVSYHFCDILLYLDFSGAVLRPDFIFGKGKLMALRFPLIMEENYWRDLSKLLRTSPNH</sequence>
<name>A0AAP0NMI7_9MAGN</name>
<dbReference type="EMBL" id="JBBNAG010000008">
    <property type="protein sequence ID" value="KAK9112298.1"/>
    <property type="molecule type" value="Genomic_DNA"/>
</dbReference>
<organism evidence="1 2">
    <name type="scientific">Stephania cephalantha</name>
    <dbReference type="NCBI Taxonomy" id="152367"/>
    <lineage>
        <taxon>Eukaryota</taxon>
        <taxon>Viridiplantae</taxon>
        <taxon>Streptophyta</taxon>
        <taxon>Embryophyta</taxon>
        <taxon>Tracheophyta</taxon>
        <taxon>Spermatophyta</taxon>
        <taxon>Magnoliopsida</taxon>
        <taxon>Ranunculales</taxon>
        <taxon>Menispermaceae</taxon>
        <taxon>Menispermoideae</taxon>
        <taxon>Cissampelideae</taxon>
        <taxon>Stephania</taxon>
    </lineage>
</organism>
<comment type="caution">
    <text evidence="1">The sequence shown here is derived from an EMBL/GenBank/DDBJ whole genome shotgun (WGS) entry which is preliminary data.</text>
</comment>
<evidence type="ECO:0000313" key="1">
    <source>
        <dbReference type="EMBL" id="KAK9112298.1"/>
    </source>
</evidence>
<accession>A0AAP0NMI7</accession>
<gene>
    <name evidence="1" type="ORF">Scep_019817</name>
</gene>
<protein>
    <submittedName>
        <fullName evidence="1">Uncharacterized protein</fullName>
    </submittedName>
</protein>
<dbReference type="Proteomes" id="UP001419268">
    <property type="component" value="Unassembled WGS sequence"/>
</dbReference>
<reference evidence="1 2" key="1">
    <citation type="submission" date="2024-01" db="EMBL/GenBank/DDBJ databases">
        <title>Genome assemblies of Stephania.</title>
        <authorList>
            <person name="Yang L."/>
        </authorList>
    </citation>
    <scope>NUCLEOTIDE SEQUENCE [LARGE SCALE GENOMIC DNA]</scope>
    <source>
        <strain evidence="1">JXDWG</strain>
        <tissue evidence="1">Leaf</tissue>
    </source>
</reference>
<evidence type="ECO:0000313" key="2">
    <source>
        <dbReference type="Proteomes" id="UP001419268"/>
    </source>
</evidence>